<keyword evidence="1" id="KW-0812">Transmembrane</keyword>
<keyword evidence="1" id="KW-1133">Transmembrane helix</keyword>
<dbReference type="GeneID" id="72778117"/>
<keyword evidence="1" id="KW-0472">Membrane</keyword>
<accession>A0A9E7M909</accession>
<feature type="transmembrane region" description="Helical" evidence="1">
    <location>
        <begin position="695"/>
        <end position="712"/>
    </location>
</feature>
<dbReference type="EMBL" id="CP080572">
    <property type="protein sequence ID" value="USG99315.1"/>
    <property type="molecule type" value="Genomic_DNA"/>
</dbReference>
<dbReference type="Proteomes" id="UP001056425">
    <property type="component" value="Chromosome"/>
</dbReference>
<gene>
    <name evidence="2" type="ORF">K1720_07180</name>
</gene>
<proteinExistence type="predicted"/>
<dbReference type="RefSeq" id="WP_251948045.1">
    <property type="nucleotide sequence ID" value="NZ_CP080572.1"/>
</dbReference>
<reference evidence="2 3" key="1">
    <citation type="submission" date="2021-08" db="EMBL/GenBank/DDBJ databases">
        <title>Thermococcus onnuriiensis IOH2.</title>
        <authorList>
            <person name="Park Y.-J."/>
        </authorList>
    </citation>
    <scope>NUCLEOTIDE SEQUENCE [LARGE SCALE GENOMIC DNA]</scope>
    <source>
        <strain evidence="2 3">IOH2</strain>
    </source>
</reference>
<sequence length="717" mass="80765">MKRFLSMFIFLLFVGNAFALPVELEIDEVLIVDNTTVTFDVAQNNPGLVFLTLERGNESILKALQFGESVFFNGVNYTVGSVDVNTLTLKLHILGNYSSLEVMKRKDFEITLLESFDAYVKVKITNTGYYEINDTLIVSAQGVTVTEKKLYLKPNEDIILKIKPSYTQLTFTLKKAKISKSITILSFDDLVTIERIWRDDKLHILLKNHGDPINVTVKLLFSGMTFDRKEVRLGSKEGREVTFETDVTQGTIVVDYSIIKQESFYFESPAISLVNATKEGNTLYIWLKNEGKTAFSGKATVYQNGVIISEPYYRDVKINPDEEILLEFVVPEDVQILTLSVVSPTYSVAFPISLKTKLNVKAVNSYAKGILGGTTSYAIVIAGNEKVVLGVEGLPDSIKAYFYYGDTQVKELDVVQSAQVSLVLKLPNLPQGFALNEPILFNVTINGIEVPLKLEVTGIGILPVYGDNWLAKINYTSEYHHIGLPYRIAGNKITPPFVFEHWKGEKIAIIYGRYIRQGKDLRIHLLDSSGKIVASSTQEKGRSDYLIFNQSDFMIMIEGENYFDGVLLVGEYLNEPRNISFELKRREFGEGLRTFIINATSLRGQRLEVSLDSDKQVELRAYYFTLNNEKENLDPLSTNFKGVFKGRGRTIKGEFGIRSYEDFVAIVVVGEGNVTLHFKVSRGRPEVSELTSREIYLLILGLIMLLAIVIYLEKKIG</sequence>
<evidence type="ECO:0000256" key="1">
    <source>
        <dbReference type="SAM" id="Phobius"/>
    </source>
</evidence>
<evidence type="ECO:0000313" key="2">
    <source>
        <dbReference type="EMBL" id="USG99315.1"/>
    </source>
</evidence>
<evidence type="ECO:0000313" key="3">
    <source>
        <dbReference type="Proteomes" id="UP001056425"/>
    </source>
</evidence>
<name>A0A9E7M909_9EURY</name>
<protein>
    <submittedName>
        <fullName evidence="2">Uncharacterized protein</fullName>
    </submittedName>
</protein>
<organism evidence="2 3">
    <name type="scientific">Thermococcus argininiproducens</name>
    <dbReference type="NCBI Taxonomy" id="2866384"/>
    <lineage>
        <taxon>Archaea</taxon>
        <taxon>Methanobacteriati</taxon>
        <taxon>Methanobacteriota</taxon>
        <taxon>Thermococci</taxon>
        <taxon>Thermococcales</taxon>
        <taxon>Thermococcaceae</taxon>
        <taxon>Thermococcus</taxon>
    </lineage>
</organism>
<dbReference type="AlphaFoldDB" id="A0A9E7M909"/>
<dbReference type="KEGG" id="thei:K1720_07180"/>
<keyword evidence="3" id="KW-1185">Reference proteome</keyword>